<reference evidence="2 3" key="1">
    <citation type="submission" date="2019-07" db="EMBL/GenBank/DDBJ databases">
        <title>R&amp;d 2014.</title>
        <authorList>
            <person name="Klenk H.-P."/>
        </authorList>
    </citation>
    <scope>NUCLEOTIDE SEQUENCE [LARGE SCALE GENOMIC DNA]</scope>
    <source>
        <strain evidence="2 3">DSM 43868</strain>
    </source>
</reference>
<evidence type="ECO:0000313" key="3">
    <source>
        <dbReference type="Proteomes" id="UP000319825"/>
    </source>
</evidence>
<dbReference type="EMBL" id="VLKE01000001">
    <property type="protein sequence ID" value="TWH70324.1"/>
    <property type="molecule type" value="Genomic_DNA"/>
</dbReference>
<sequence length="106" mass="11106">MRGTRALAVGGLPTLLFWFGAGPGPNRLVGPTVGLAGLAVARVLPRAWRTRVSVGAAATGILLLVAAPMLTRPHLSGALTFLALFWGMLLASTVCEVAARRRRGQY</sequence>
<comment type="caution">
    <text evidence="2">The sequence shown here is derived from an EMBL/GenBank/DDBJ whole genome shotgun (WGS) entry which is preliminary data.</text>
</comment>
<keyword evidence="3" id="KW-1185">Reference proteome</keyword>
<proteinExistence type="predicted"/>
<gene>
    <name evidence="2" type="ORF">JD77_05349</name>
</gene>
<keyword evidence="1" id="KW-1133">Transmembrane helix</keyword>
<organism evidence="2 3">
    <name type="scientific">Micromonospora olivasterospora</name>
    <dbReference type="NCBI Taxonomy" id="1880"/>
    <lineage>
        <taxon>Bacteria</taxon>
        <taxon>Bacillati</taxon>
        <taxon>Actinomycetota</taxon>
        <taxon>Actinomycetes</taxon>
        <taxon>Micromonosporales</taxon>
        <taxon>Micromonosporaceae</taxon>
        <taxon>Micromonospora</taxon>
    </lineage>
</organism>
<accession>A0A562II93</accession>
<protein>
    <submittedName>
        <fullName evidence="2">Uncharacterized protein</fullName>
    </submittedName>
</protein>
<feature type="transmembrane region" description="Helical" evidence="1">
    <location>
        <begin position="52"/>
        <end position="71"/>
    </location>
</feature>
<name>A0A562II93_MICOL</name>
<dbReference type="AlphaFoldDB" id="A0A562II93"/>
<evidence type="ECO:0000313" key="2">
    <source>
        <dbReference type="EMBL" id="TWH70324.1"/>
    </source>
</evidence>
<keyword evidence="1" id="KW-0812">Transmembrane</keyword>
<dbReference type="RefSeq" id="WP_145776631.1">
    <property type="nucleotide sequence ID" value="NZ_BAAATQ010000139.1"/>
</dbReference>
<evidence type="ECO:0000256" key="1">
    <source>
        <dbReference type="SAM" id="Phobius"/>
    </source>
</evidence>
<dbReference type="Proteomes" id="UP000319825">
    <property type="component" value="Unassembled WGS sequence"/>
</dbReference>
<dbReference type="OrthoDB" id="3630320at2"/>
<feature type="transmembrane region" description="Helical" evidence="1">
    <location>
        <begin position="77"/>
        <end position="99"/>
    </location>
</feature>
<keyword evidence="1" id="KW-0472">Membrane</keyword>
<feature type="transmembrane region" description="Helical" evidence="1">
    <location>
        <begin position="28"/>
        <end position="45"/>
    </location>
</feature>